<keyword evidence="2" id="KW-1185">Reference proteome</keyword>
<gene>
    <name evidence="1" type="ORF">GCM10009810_34040</name>
</gene>
<evidence type="ECO:0000313" key="2">
    <source>
        <dbReference type="Proteomes" id="UP001501475"/>
    </source>
</evidence>
<dbReference type="Proteomes" id="UP001501475">
    <property type="component" value="Unassembled WGS sequence"/>
</dbReference>
<protein>
    <submittedName>
        <fullName evidence="1">Uncharacterized protein</fullName>
    </submittedName>
</protein>
<proteinExistence type="predicted"/>
<dbReference type="EMBL" id="BAAAPN010000101">
    <property type="protein sequence ID" value="GAA1774197.1"/>
    <property type="molecule type" value="Genomic_DNA"/>
</dbReference>
<accession>A0ABN2L4Q8</accession>
<reference evidence="1 2" key="1">
    <citation type="journal article" date="2019" name="Int. J. Syst. Evol. Microbiol.">
        <title>The Global Catalogue of Microorganisms (GCM) 10K type strain sequencing project: providing services to taxonomists for standard genome sequencing and annotation.</title>
        <authorList>
            <consortium name="The Broad Institute Genomics Platform"/>
            <consortium name="The Broad Institute Genome Sequencing Center for Infectious Disease"/>
            <person name="Wu L."/>
            <person name="Ma J."/>
        </authorList>
    </citation>
    <scope>NUCLEOTIDE SEQUENCE [LARGE SCALE GENOMIC DNA]</scope>
    <source>
        <strain evidence="1 2">JCM 15591</strain>
    </source>
</reference>
<evidence type="ECO:0000313" key="1">
    <source>
        <dbReference type="EMBL" id="GAA1774197.1"/>
    </source>
</evidence>
<comment type="caution">
    <text evidence="1">The sequence shown here is derived from an EMBL/GenBank/DDBJ whole genome shotgun (WGS) entry which is preliminary data.</text>
</comment>
<organism evidence="1 2">
    <name type="scientific">Nostocoides vanveenii</name>
    <dbReference type="NCBI Taxonomy" id="330835"/>
    <lineage>
        <taxon>Bacteria</taxon>
        <taxon>Bacillati</taxon>
        <taxon>Actinomycetota</taxon>
        <taxon>Actinomycetes</taxon>
        <taxon>Micrococcales</taxon>
        <taxon>Intrasporangiaceae</taxon>
        <taxon>Nostocoides</taxon>
    </lineage>
</organism>
<sequence>MDVTDWVEDGVTPHPTGGYVSVEVRSDQTVYRDADGHRHRVDGPAVVTSTGKTRWFRHGILHRLDGPAYANPGAVAKWFVDGRRHRLDGPAVVHSQGHRQWWLHDRRVSEAEHAEIVARWQETGEAPHT</sequence>
<name>A0ABN2L4Q8_9MICO</name>